<dbReference type="Proteomes" id="UP000886595">
    <property type="component" value="Unassembled WGS sequence"/>
</dbReference>
<dbReference type="SUPFAM" id="SSF56801">
    <property type="entry name" value="Acetyl-CoA synthetase-like"/>
    <property type="match status" value="1"/>
</dbReference>
<dbReference type="EMBL" id="JAAMPC010000001">
    <property type="protein sequence ID" value="KAG2330037.1"/>
    <property type="molecule type" value="Genomic_DNA"/>
</dbReference>
<dbReference type="GO" id="GO:0016405">
    <property type="term" value="F:CoA-ligase activity"/>
    <property type="evidence" value="ECO:0007669"/>
    <property type="project" value="TreeGrafter"/>
</dbReference>
<evidence type="ECO:0000313" key="4">
    <source>
        <dbReference type="Proteomes" id="UP000886595"/>
    </source>
</evidence>
<comment type="caution">
    <text evidence="3">The sequence shown here is derived from an EMBL/GenBank/DDBJ whole genome shotgun (WGS) entry which is preliminary data.</text>
</comment>
<name>A0A8X8BCW2_BRACI</name>
<keyword evidence="4" id="KW-1185">Reference proteome</keyword>
<keyword evidence="1" id="KW-0436">Ligase</keyword>
<dbReference type="Gene3D" id="3.40.50.980">
    <property type="match status" value="1"/>
</dbReference>
<evidence type="ECO:0000259" key="2">
    <source>
        <dbReference type="Pfam" id="PF00501"/>
    </source>
</evidence>
<dbReference type="PANTHER" id="PTHR24096">
    <property type="entry name" value="LONG-CHAIN-FATTY-ACID--COA LIGASE"/>
    <property type="match status" value="1"/>
</dbReference>
<dbReference type="Pfam" id="PF00501">
    <property type="entry name" value="AMP-binding"/>
    <property type="match status" value="1"/>
</dbReference>
<reference evidence="3 4" key="1">
    <citation type="submission" date="2020-02" db="EMBL/GenBank/DDBJ databases">
        <authorList>
            <person name="Ma Q."/>
            <person name="Huang Y."/>
            <person name="Song X."/>
            <person name="Pei D."/>
        </authorList>
    </citation>
    <scope>NUCLEOTIDE SEQUENCE [LARGE SCALE GENOMIC DNA]</scope>
    <source>
        <strain evidence="3">Sxm20200214</strain>
        <tissue evidence="3">Leaf</tissue>
    </source>
</reference>
<protein>
    <recommendedName>
        <fullName evidence="2">AMP-dependent synthetase/ligase domain-containing protein</fullName>
    </recommendedName>
</protein>
<proteinExistence type="predicted"/>
<dbReference type="PANTHER" id="PTHR24096:SF345">
    <property type="entry name" value="4-COUMARATE--COA LIGASE-LIKE 2"/>
    <property type="match status" value="1"/>
</dbReference>
<evidence type="ECO:0000256" key="1">
    <source>
        <dbReference type="ARBA" id="ARBA00022598"/>
    </source>
</evidence>
<gene>
    <name evidence="3" type="ORF">Bca52824_001217</name>
</gene>
<dbReference type="InterPro" id="IPR000873">
    <property type="entry name" value="AMP-dep_synth/lig_dom"/>
</dbReference>
<accession>A0A8X8BCW2</accession>
<sequence>MVPSCLVYTLGVRKVNVVIILSPNSILFPIVSLSVMSLGTVISTTNPINTPVEISNQIGDSRPVLAFTTSQLVSNLSNSNLPVVLIDENRVVGAKIVRSLEAMMETEPSESRAKQRVNQDDTAPLLSLQARLGRAKDQMISGRRYVGIMSAELVGNYGPWDYFYELESNKFGLMRNYIKTLQKHPLSREPPPRRKRF</sequence>
<feature type="domain" description="AMP-dependent synthetase/ligase" evidence="2">
    <location>
        <begin position="6"/>
        <end position="119"/>
    </location>
</feature>
<organism evidence="3 4">
    <name type="scientific">Brassica carinata</name>
    <name type="common">Ethiopian mustard</name>
    <name type="synonym">Abyssinian cabbage</name>
    <dbReference type="NCBI Taxonomy" id="52824"/>
    <lineage>
        <taxon>Eukaryota</taxon>
        <taxon>Viridiplantae</taxon>
        <taxon>Streptophyta</taxon>
        <taxon>Embryophyta</taxon>
        <taxon>Tracheophyta</taxon>
        <taxon>Spermatophyta</taxon>
        <taxon>Magnoliopsida</taxon>
        <taxon>eudicotyledons</taxon>
        <taxon>Gunneridae</taxon>
        <taxon>Pentapetalae</taxon>
        <taxon>rosids</taxon>
        <taxon>malvids</taxon>
        <taxon>Brassicales</taxon>
        <taxon>Brassicaceae</taxon>
        <taxon>Brassiceae</taxon>
        <taxon>Brassica</taxon>
    </lineage>
</organism>
<evidence type="ECO:0000313" key="3">
    <source>
        <dbReference type="EMBL" id="KAG2330037.1"/>
    </source>
</evidence>
<dbReference type="AlphaFoldDB" id="A0A8X8BCW2"/>
<dbReference type="GO" id="GO:0005777">
    <property type="term" value="C:peroxisome"/>
    <property type="evidence" value="ECO:0007669"/>
    <property type="project" value="TreeGrafter"/>
</dbReference>
<dbReference type="OrthoDB" id="1930673at2759"/>